<organism evidence="2 3">
    <name type="scientific">Caenispirillum salinarum AK4</name>
    <dbReference type="NCBI Taxonomy" id="1238182"/>
    <lineage>
        <taxon>Bacteria</taxon>
        <taxon>Pseudomonadati</taxon>
        <taxon>Pseudomonadota</taxon>
        <taxon>Alphaproteobacteria</taxon>
        <taxon>Rhodospirillales</taxon>
        <taxon>Novispirillaceae</taxon>
        <taxon>Caenispirillum</taxon>
    </lineage>
</organism>
<dbReference type="Gene3D" id="1.10.238.10">
    <property type="entry name" value="EF-hand"/>
    <property type="match status" value="1"/>
</dbReference>
<name>K9HN67_9PROT</name>
<evidence type="ECO:0000313" key="3">
    <source>
        <dbReference type="Proteomes" id="UP000009881"/>
    </source>
</evidence>
<feature type="chain" id="PRO_5003931803" description="EF-hand domain-containing protein" evidence="1">
    <location>
        <begin position="24"/>
        <end position="147"/>
    </location>
</feature>
<evidence type="ECO:0000256" key="1">
    <source>
        <dbReference type="SAM" id="SignalP"/>
    </source>
</evidence>
<dbReference type="AlphaFoldDB" id="K9HN67"/>
<protein>
    <recommendedName>
        <fullName evidence="4">EF-hand domain-containing protein</fullName>
    </recommendedName>
</protein>
<feature type="signal peptide" evidence="1">
    <location>
        <begin position="1"/>
        <end position="23"/>
    </location>
</feature>
<accession>K9HN67</accession>
<dbReference type="SUPFAM" id="SSF47473">
    <property type="entry name" value="EF-hand"/>
    <property type="match status" value="1"/>
</dbReference>
<proteinExistence type="predicted"/>
<dbReference type="InterPro" id="IPR011992">
    <property type="entry name" value="EF-hand-dom_pair"/>
</dbReference>
<evidence type="ECO:0000313" key="2">
    <source>
        <dbReference type="EMBL" id="EKV31763.1"/>
    </source>
</evidence>
<dbReference type="PROSITE" id="PS00018">
    <property type="entry name" value="EF_HAND_1"/>
    <property type="match status" value="1"/>
</dbReference>
<dbReference type="InterPro" id="IPR018247">
    <property type="entry name" value="EF_Hand_1_Ca_BS"/>
</dbReference>
<evidence type="ECO:0008006" key="4">
    <source>
        <dbReference type="Google" id="ProtNLM"/>
    </source>
</evidence>
<gene>
    <name evidence="2" type="ORF">C882_3514</name>
</gene>
<comment type="caution">
    <text evidence="2">The sequence shown here is derived from an EMBL/GenBank/DDBJ whole genome shotgun (WGS) entry which is preliminary data.</text>
</comment>
<reference evidence="2 3" key="1">
    <citation type="journal article" date="2013" name="Genome Announc.">
        <title>Draft Genome Sequence of an Alphaproteobacterium, Caenispirillum salinarum AK4(T), Isolated from a Solar Saltern.</title>
        <authorList>
            <person name="Khatri I."/>
            <person name="Singh A."/>
            <person name="Korpole S."/>
            <person name="Pinnaka A.K."/>
            <person name="Subramanian S."/>
        </authorList>
    </citation>
    <scope>NUCLEOTIDE SEQUENCE [LARGE SCALE GENOMIC DNA]</scope>
    <source>
        <strain evidence="2 3">AK4</strain>
    </source>
</reference>
<keyword evidence="3" id="KW-1185">Reference proteome</keyword>
<sequence length="147" mass="16414">MKTFTYAAAIALAVGLTPLAASAQDTANEEAVNNEVDTIGVRTEADYGTLDANEDRMLDRDEYAAVGGTFGDYDRDQSGTLDEEEFTAWGEETWGDEYNEEQTAGLFEEWDDDADAQLTEDEFGDEEEFIEWDEDQSGALEEDEGWF</sequence>
<dbReference type="EMBL" id="ANHY01000005">
    <property type="protein sequence ID" value="EKV31763.1"/>
    <property type="molecule type" value="Genomic_DNA"/>
</dbReference>
<dbReference type="RefSeq" id="WP_009539632.1">
    <property type="nucleotide sequence ID" value="NZ_ANHY01000005.1"/>
</dbReference>
<dbReference type="Proteomes" id="UP000009881">
    <property type="component" value="Unassembled WGS sequence"/>
</dbReference>
<keyword evidence="1" id="KW-0732">Signal</keyword>